<gene>
    <name evidence="1" type="ORF">RFI_29424</name>
</gene>
<dbReference type="EMBL" id="ASPP01025502">
    <property type="protein sequence ID" value="ETO07966.1"/>
    <property type="molecule type" value="Genomic_DNA"/>
</dbReference>
<dbReference type="Proteomes" id="UP000023152">
    <property type="component" value="Unassembled WGS sequence"/>
</dbReference>
<evidence type="ECO:0000313" key="2">
    <source>
        <dbReference type="Proteomes" id="UP000023152"/>
    </source>
</evidence>
<proteinExistence type="predicted"/>
<protein>
    <submittedName>
        <fullName evidence="1">Uncharacterized protein</fullName>
    </submittedName>
</protein>
<comment type="caution">
    <text evidence="1">The sequence shown here is derived from an EMBL/GenBank/DDBJ whole genome shotgun (WGS) entry which is preliminary data.</text>
</comment>
<accession>X6M2X9</accession>
<evidence type="ECO:0000313" key="1">
    <source>
        <dbReference type="EMBL" id="ETO07966.1"/>
    </source>
</evidence>
<organism evidence="1 2">
    <name type="scientific">Reticulomyxa filosa</name>
    <dbReference type="NCBI Taxonomy" id="46433"/>
    <lineage>
        <taxon>Eukaryota</taxon>
        <taxon>Sar</taxon>
        <taxon>Rhizaria</taxon>
        <taxon>Retaria</taxon>
        <taxon>Foraminifera</taxon>
        <taxon>Monothalamids</taxon>
        <taxon>Reticulomyxidae</taxon>
        <taxon>Reticulomyxa</taxon>
    </lineage>
</organism>
<sequence length="274" mass="32001">LKKNQQKLISHWDMNLFFHKYPFYYASNASSALNQNFSKLTSAIENIRNVRSPWDSIPYNRTCEDAVVATNITMWLSFCVCYIPKEVDITPAIAKQDFAIVQQAVQFVNQWTGNGVLMVSISFITQIIHLSFSPVPYLIISSKMYTYLCAQCKLWNAEDFEVASHFQSPDQLSAELVIMKKDKSQKTIESTQQQPAPLSLKVHFNNQNKQIKWVKHKERAVPSIIRLDMFSKESCLEMRDIKGFEEMPFPKLFSKQNITQEMHLKYNFRWCRCQ</sequence>
<name>X6M2X9_RETFI</name>
<reference evidence="1 2" key="1">
    <citation type="journal article" date="2013" name="Curr. Biol.">
        <title>The Genome of the Foraminiferan Reticulomyxa filosa.</title>
        <authorList>
            <person name="Glockner G."/>
            <person name="Hulsmann N."/>
            <person name="Schleicher M."/>
            <person name="Noegel A.A."/>
            <person name="Eichinger L."/>
            <person name="Gallinger C."/>
            <person name="Pawlowski J."/>
            <person name="Sierra R."/>
            <person name="Euteneuer U."/>
            <person name="Pillet L."/>
            <person name="Moustafa A."/>
            <person name="Platzer M."/>
            <person name="Groth M."/>
            <person name="Szafranski K."/>
            <person name="Schliwa M."/>
        </authorList>
    </citation>
    <scope>NUCLEOTIDE SEQUENCE [LARGE SCALE GENOMIC DNA]</scope>
</reference>
<keyword evidence="2" id="KW-1185">Reference proteome</keyword>
<dbReference type="AlphaFoldDB" id="X6M2X9"/>
<feature type="non-terminal residue" evidence="1">
    <location>
        <position position="1"/>
    </location>
</feature>